<dbReference type="SUPFAM" id="SSF52540">
    <property type="entry name" value="P-loop containing nucleoside triphosphate hydrolases"/>
    <property type="match status" value="1"/>
</dbReference>
<dbReference type="GO" id="GO:0003677">
    <property type="term" value="F:DNA binding"/>
    <property type="evidence" value="ECO:0007669"/>
    <property type="project" value="InterPro"/>
</dbReference>
<dbReference type="SUPFAM" id="SSF48019">
    <property type="entry name" value="post-AAA+ oligomerization domain-like"/>
    <property type="match status" value="1"/>
</dbReference>
<dbReference type="InterPro" id="IPR008921">
    <property type="entry name" value="DNA_pol3_clamp-load_cplx_C"/>
</dbReference>
<evidence type="ECO:0000313" key="9">
    <source>
        <dbReference type="Proteomes" id="UP000245838"/>
    </source>
</evidence>
<dbReference type="Pfam" id="PF12002">
    <property type="entry name" value="MgsA_C"/>
    <property type="match status" value="1"/>
</dbReference>
<dbReference type="RefSeq" id="WP_166506593.1">
    <property type="nucleotide sequence ID" value="NZ_LN854557.1"/>
</dbReference>
<dbReference type="SMART" id="SM00382">
    <property type="entry name" value="AAA"/>
    <property type="match status" value="1"/>
</dbReference>
<feature type="domain" description="AAA+ ATPase" evidence="7">
    <location>
        <begin position="49"/>
        <end position="165"/>
    </location>
</feature>
<dbReference type="PANTHER" id="PTHR13779:SF7">
    <property type="entry name" value="ATPASE WRNIP1"/>
    <property type="match status" value="1"/>
</dbReference>
<dbReference type="Proteomes" id="UP000245838">
    <property type="component" value="Chromosome sggmmb4_Chromosome"/>
</dbReference>
<accession>A0A193QIJ5</accession>
<dbReference type="InterPro" id="IPR027417">
    <property type="entry name" value="P-loop_NTPase"/>
</dbReference>
<dbReference type="PANTHER" id="PTHR13779">
    <property type="entry name" value="WERNER HELICASE-INTERACTING PROTEIN 1 FAMILY MEMBER"/>
    <property type="match status" value="1"/>
</dbReference>
<reference evidence="8 9" key="1">
    <citation type="submission" date="2015-05" db="EMBL/GenBank/DDBJ databases">
        <authorList>
            <person name="Goodhead I."/>
        </authorList>
    </citation>
    <scope>NUCLEOTIDE SEQUENCE [LARGE SCALE GENOMIC DNA]</scope>
    <source>
        <strain evidence="9">morsitans</strain>
    </source>
</reference>
<dbReference type="InterPro" id="IPR051314">
    <property type="entry name" value="AAA_ATPase_RarA/MGS1/WRNIP1"/>
</dbReference>
<evidence type="ECO:0000256" key="1">
    <source>
        <dbReference type="ARBA" id="ARBA00002393"/>
    </source>
</evidence>
<dbReference type="Pfam" id="PF00004">
    <property type="entry name" value="AAA"/>
    <property type="match status" value="1"/>
</dbReference>
<evidence type="ECO:0000256" key="4">
    <source>
        <dbReference type="ARBA" id="ARBA00022705"/>
    </source>
</evidence>
<dbReference type="GO" id="GO:0000731">
    <property type="term" value="P:DNA synthesis involved in DNA repair"/>
    <property type="evidence" value="ECO:0007669"/>
    <property type="project" value="TreeGrafter"/>
</dbReference>
<comment type="function">
    <text evidence="1">DNA-dependent ATPase that plays important roles in cellular responses to stalled DNA replication processes.</text>
</comment>
<sequence>MGNLSLDFSQNAFQPLAARMRPSTLEEYIGQSHLLAADKPLPRVIKNGQLHSMILWGPPGTGKTTLAELIACYGQVDVERLSAVTSGIKEIREAIERACLNRDAGRRTILFVDEVHRFNKGQQDAFLPHIEEGTITFIGATTENPSFELNSALLSRAKVYLLKGLTAEDIGLVLDQAMQDSQRGYGGQNIVLQPETRQLLAAWVNGDARRALNSLEMMADMAETDAEGQRVLTPALLNEIAGERNERFDNKGDRYYDLISALHKSVRGSSPDGALYWYARIITAGGDPLYVARRLLAIASEDVGNADPRAMQVAIAAWDCFTRVGPAEGERAIAQAIVYLACAPKSNAVYTAFKAAMRDAREKADYDVPEHLRNAPTRLMKDMGLGAEYRYAHDEPNAYAAGEDYFPPEMAHTRYYHPSSRGLEDKIGEKLAWLDALDQNSPTKRYR</sequence>
<dbReference type="Gene3D" id="1.10.3710.10">
    <property type="entry name" value="DNA polymerase III clamp loader subunits, C-terminal domain"/>
    <property type="match status" value="1"/>
</dbReference>
<name>A0A193QIJ5_SODGM</name>
<evidence type="ECO:0000256" key="2">
    <source>
        <dbReference type="ARBA" id="ARBA00008959"/>
    </source>
</evidence>
<keyword evidence="5" id="KW-0547">Nucleotide-binding</keyword>
<dbReference type="InterPro" id="IPR032423">
    <property type="entry name" value="AAA_assoc_2"/>
</dbReference>
<dbReference type="CDD" id="cd00009">
    <property type="entry name" value="AAA"/>
    <property type="match status" value="1"/>
</dbReference>
<evidence type="ECO:0000256" key="5">
    <source>
        <dbReference type="ARBA" id="ARBA00022741"/>
    </source>
</evidence>
<dbReference type="GO" id="GO:0005524">
    <property type="term" value="F:ATP binding"/>
    <property type="evidence" value="ECO:0007669"/>
    <property type="project" value="UniProtKB-KW"/>
</dbReference>
<dbReference type="FunFam" id="1.10.3710.10:FF:000001">
    <property type="entry name" value="Replication-associated recombination protein A"/>
    <property type="match status" value="1"/>
</dbReference>
<dbReference type="AlphaFoldDB" id="A0A193QIJ5"/>
<dbReference type="Gene3D" id="3.40.50.300">
    <property type="entry name" value="P-loop containing nucleotide triphosphate hydrolases"/>
    <property type="match status" value="1"/>
</dbReference>
<dbReference type="Gene3D" id="1.10.8.60">
    <property type="match status" value="1"/>
</dbReference>
<evidence type="ECO:0000256" key="6">
    <source>
        <dbReference type="ARBA" id="ARBA00022840"/>
    </source>
</evidence>
<evidence type="ECO:0000259" key="7">
    <source>
        <dbReference type="SMART" id="SM00382"/>
    </source>
</evidence>
<protein>
    <recommendedName>
        <fullName evidence="3">Replication-associated recombination protein A</fullName>
    </recommendedName>
</protein>
<proteinExistence type="inferred from homology"/>
<evidence type="ECO:0000256" key="3">
    <source>
        <dbReference type="ARBA" id="ARBA00020776"/>
    </source>
</evidence>
<dbReference type="GO" id="GO:0016887">
    <property type="term" value="F:ATP hydrolysis activity"/>
    <property type="evidence" value="ECO:0007669"/>
    <property type="project" value="InterPro"/>
</dbReference>
<dbReference type="FunFam" id="1.10.8.60:FF:000029">
    <property type="entry name" value="Replication-associated recombination protein A"/>
    <property type="match status" value="1"/>
</dbReference>
<organism evidence="8 9">
    <name type="scientific">Sodalis glossinidius (strain morsitans)</name>
    <dbReference type="NCBI Taxonomy" id="343509"/>
    <lineage>
        <taxon>Bacteria</taxon>
        <taxon>Pseudomonadati</taxon>
        <taxon>Pseudomonadota</taxon>
        <taxon>Gammaproteobacteria</taxon>
        <taxon>Enterobacterales</taxon>
        <taxon>Bruguierivoracaceae</taxon>
        <taxon>Sodalis</taxon>
    </lineage>
</organism>
<dbReference type="GO" id="GO:0006261">
    <property type="term" value="P:DNA-templated DNA replication"/>
    <property type="evidence" value="ECO:0007669"/>
    <property type="project" value="TreeGrafter"/>
</dbReference>
<keyword evidence="6" id="KW-0067">ATP-binding</keyword>
<dbReference type="EMBL" id="LN854557">
    <property type="protein sequence ID" value="CRL45004.1"/>
    <property type="molecule type" value="Genomic_DNA"/>
</dbReference>
<dbReference type="Pfam" id="PF16193">
    <property type="entry name" value="AAA_assoc_2"/>
    <property type="match status" value="1"/>
</dbReference>
<dbReference type="InterPro" id="IPR003593">
    <property type="entry name" value="AAA+_ATPase"/>
</dbReference>
<gene>
    <name evidence="8" type="primary">rarA</name>
    <name evidence="8" type="ORF">SGGMMB4_02465</name>
</gene>
<dbReference type="GO" id="GO:0017116">
    <property type="term" value="F:single-stranded DNA helicase activity"/>
    <property type="evidence" value="ECO:0007669"/>
    <property type="project" value="TreeGrafter"/>
</dbReference>
<dbReference type="GO" id="GO:0008047">
    <property type="term" value="F:enzyme activator activity"/>
    <property type="evidence" value="ECO:0007669"/>
    <property type="project" value="TreeGrafter"/>
</dbReference>
<evidence type="ECO:0000313" key="8">
    <source>
        <dbReference type="EMBL" id="CRL45004.1"/>
    </source>
</evidence>
<dbReference type="FunFam" id="3.40.50.300:FF:000137">
    <property type="entry name" value="Replication-associated recombination protein A"/>
    <property type="match status" value="1"/>
</dbReference>
<dbReference type="InterPro" id="IPR003959">
    <property type="entry name" value="ATPase_AAA_core"/>
</dbReference>
<dbReference type="CDD" id="cd18139">
    <property type="entry name" value="HLD_clamp_RarA"/>
    <property type="match status" value="1"/>
</dbReference>
<dbReference type="FunFam" id="1.20.272.10:FF:000001">
    <property type="entry name" value="Putative AAA family ATPase"/>
    <property type="match status" value="1"/>
</dbReference>
<keyword evidence="4" id="KW-0235">DNA replication</keyword>
<dbReference type="InterPro" id="IPR021886">
    <property type="entry name" value="MgsA_C"/>
</dbReference>
<comment type="similarity">
    <text evidence="2">Belongs to the AAA ATPase family. RarA/MGS1/WRNIP1 subfamily.</text>
</comment>
<dbReference type="Gene3D" id="1.20.272.10">
    <property type="match status" value="1"/>
</dbReference>